<evidence type="ECO:0000313" key="2">
    <source>
        <dbReference type="Proteomes" id="UP000229526"/>
    </source>
</evidence>
<gene>
    <name evidence="1" type="ORF">COU11_00890</name>
</gene>
<proteinExistence type="predicted"/>
<evidence type="ECO:0000313" key="1">
    <source>
        <dbReference type="EMBL" id="PIR87369.1"/>
    </source>
</evidence>
<dbReference type="Proteomes" id="UP000229526">
    <property type="component" value="Unassembled WGS sequence"/>
</dbReference>
<accession>A0A2H0ULS2</accession>
<name>A0A2H0ULS2_9BACT</name>
<dbReference type="AlphaFoldDB" id="A0A2H0ULS2"/>
<organism evidence="1 2">
    <name type="scientific">Candidatus Harrisonbacteria bacterium CG10_big_fil_rev_8_21_14_0_10_49_15</name>
    <dbReference type="NCBI Taxonomy" id="1974587"/>
    <lineage>
        <taxon>Bacteria</taxon>
        <taxon>Candidatus Harrisoniibacteriota</taxon>
    </lineage>
</organism>
<reference evidence="2" key="1">
    <citation type="submission" date="2017-09" db="EMBL/GenBank/DDBJ databases">
        <title>Depth-based differentiation of microbial function through sediment-hosted aquifers and enrichment of novel symbionts in the deep terrestrial subsurface.</title>
        <authorList>
            <person name="Probst A.J."/>
            <person name="Ladd B."/>
            <person name="Jarett J.K."/>
            <person name="Geller-Mcgrath D.E."/>
            <person name="Sieber C.M.K."/>
            <person name="Emerson J.B."/>
            <person name="Anantharaman K."/>
            <person name="Thomas B.C."/>
            <person name="Malmstrom R."/>
            <person name="Stieglmeier M."/>
            <person name="Klingl A."/>
            <person name="Woyke T."/>
            <person name="Ryan C.M."/>
            <person name="Banfield J.F."/>
        </authorList>
    </citation>
    <scope>NUCLEOTIDE SEQUENCE [LARGE SCALE GENOMIC DNA]</scope>
</reference>
<protein>
    <submittedName>
        <fullName evidence="1">Uncharacterized protein</fullName>
    </submittedName>
</protein>
<comment type="caution">
    <text evidence="1">The sequence shown here is derived from an EMBL/GenBank/DDBJ whole genome shotgun (WGS) entry which is preliminary data.</text>
</comment>
<sequence>MSSLGSHKLFARPLVVLLSLQLAFGSGFFGLVSELPRAEAATGIPTILSYQGRLTDSDGDLLGGASGTTYYFKFSIWDNSSVGSGTKLWPSGSPSSASSTVTSGVFNVNIGDTAAGYPDALDYDFQTNKDVYLQVEVSSDDATFETLSPRQRVTSAGFAINAGTLLGFTPSQSPSASNIPVLNSGNLLLAGTNPQLNATSTNTLTLQGGTGTGDILFFSSSTKITSSGDLTIGGDLTASASTTFGGVAYTWPGADGASGYVLSTDGNGTLSWALDQTGAGAASYWILGGSTLYTTSTATSVGVGTASPSSTLHVIGTLQATGSSTLTDLTFSNATATGNLQTATLNTTGAINASSTLTVTGQTTLGSASSTNFSVSGTISLPAGSIGSSELASSGVTAGSYGSSNVIATITVDEDGRLTSVSTSSISGLTTSEFATTSISQWNNDAGYVTSTTGITAINDLTNSTTSIIGTSNRITVSTSSP</sequence>
<dbReference type="EMBL" id="PFBD01000007">
    <property type="protein sequence ID" value="PIR87369.1"/>
    <property type="molecule type" value="Genomic_DNA"/>
</dbReference>
<feature type="non-terminal residue" evidence="1">
    <location>
        <position position="482"/>
    </location>
</feature>